<evidence type="ECO:0000313" key="3">
    <source>
        <dbReference type="Proteomes" id="UP000195981"/>
    </source>
</evidence>
<feature type="signal peptide" evidence="1">
    <location>
        <begin position="1"/>
        <end position="25"/>
    </location>
</feature>
<dbReference type="RefSeq" id="WP_087103988.1">
    <property type="nucleotide sequence ID" value="NZ_FWFG01000064.1"/>
</dbReference>
<keyword evidence="1" id="KW-0732">Signal</keyword>
<proteinExistence type="predicted"/>
<sequence>MRRRTVTSALALAVPALLLGAPALAEPSAAWTPERTRELAGRLPDLRSRRTAAGARMAALVAAEGRVSASGLARAIDGGQYACGPTRMRDYITESTKDWTAEDFDLMDQLGLLDWPTYHALLFAPDGPQTYGIDGEYGKELTKTFRRLQGFWDVDGSDILLAAMHGSIFADTEALVPMVTLVFEISEADAREIIAAVQEYLAQPKFDGGRHPLFTFNAFAYSDRDAGPDEALGVPDKIIMGDGILQCMENLGLGDVAPRGILAHEYGHQVQYRLGLFAEHAGTPEATRETELEADALAGYYLSHPRGERLRAQRVDAFIRTDYEVGDCSFASNGHHGTPNQRAATGTWAEELADAKGAKGHVLTAREVSDAFRAELPEILTPDA</sequence>
<dbReference type="OrthoDB" id="9152336at2"/>
<evidence type="ECO:0000313" key="2">
    <source>
        <dbReference type="EMBL" id="SLM91811.1"/>
    </source>
</evidence>
<evidence type="ECO:0000256" key="1">
    <source>
        <dbReference type="SAM" id="SignalP"/>
    </source>
</evidence>
<gene>
    <name evidence="2" type="ORF">FM110_07040</name>
</gene>
<feature type="chain" id="PRO_5012236794" evidence="1">
    <location>
        <begin position="26"/>
        <end position="384"/>
    </location>
</feature>
<name>A0A1X6X0B9_9MICO</name>
<dbReference type="EMBL" id="FWFG01000064">
    <property type="protein sequence ID" value="SLM91811.1"/>
    <property type="molecule type" value="Genomic_DNA"/>
</dbReference>
<reference evidence="2 3" key="1">
    <citation type="submission" date="2017-02" db="EMBL/GenBank/DDBJ databases">
        <authorList>
            <person name="Peterson S.W."/>
        </authorList>
    </citation>
    <scope>NUCLEOTIDE SEQUENCE [LARGE SCALE GENOMIC DNA]</scope>
    <source>
        <strain evidence="2 3">CIP104813</strain>
    </source>
</reference>
<dbReference type="Proteomes" id="UP000195981">
    <property type="component" value="Unassembled WGS sequence"/>
</dbReference>
<organism evidence="2 3">
    <name type="scientific">Brachybacterium nesterenkovii</name>
    <dbReference type="NCBI Taxonomy" id="47847"/>
    <lineage>
        <taxon>Bacteria</taxon>
        <taxon>Bacillati</taxon>
        <taxon>Actinomycetota</taxon>
        <taxon>Actinomycetes</taxon>
        <taxon>Micrococcales</taxon>
        <taxon>Dermabacteraceae</taxon>
        <taxon>Brachybacterium</taxon>
    </lineage>
</organism>
<dbReference type="AlphaFoldDB" id="A0A1X6X0B9"/>
<protein>
    <submittedName>
        <fullName evidence="2">Uncharacterized protein</fullName>
    </submittedName>
</protein>
<accession>A0A1X6X0B9</accession>
<keyword evidence="3" id="KW-1185">Reference proteome</keyword>